<comment type="similarity">
    <text evidence="9">Belongs to the 'phage' integrase family. XerC subfamily.</text>
</comment>
<dbReference type="SUPFAM" id="SSF56349">
    <property type="entry name" value="DNA breaking-rejoining enzymes"/>
    <property type="match status" value="1"/>
</dbReference>
<evidence type="ECO:0000313" key="12">
    <source>
        <dbReference type="EMBL" id="MFD1482458.1"/>
    </source>
</evidence>
<feature type="active site" evidence="9">
    <location>
        <position position="286"/>
    </location>
</feature>
<dbReference type="EMBL" id="JBHTOQ010000028">
    <property type="protein sequence ID" value="MFD1482458.1"/>
    <property type="molecule type" value="Genomic_DNA"/>
</dbReference>
<keyword evidence="6 9" id="KW-0238">DNA-binding</keyword>
<comment type="caution">
    <text evidence="12">The sequence shown here is derived from an EMBL/GenBank/DDBJ whole genome shotgun (WGS) entry which is preliminary data.</text>
</comment>
<proteinExistence type="inferred from homology"/>
<dbReference type="InterPro" id="IPR011010">
    <property type="entry name" value="DNA_brk_join_enz"/>
</dbReference>
<organism evidence="12 13">
    <name type="scientific">Paracoccus nototheniae</name>
    <dbReference type="NCBI Taxonomy" id="2489002"/>
    <lineage>
        <taxon>Bacteria</taxon>
        <taxon>Pseudomonadati</taxon>
        <taxon>Pseudomonadota</taxon>
        <taxon>Alphaproteobacteria</taxon>
        <taxon>Rhodobacterales</taxon>
        <taxon>Paracoccaceae</taxon>
        <taxon>Paracoccus</taxon>
    </lineage>
</organism>
<evidence type="ECO:0000313" key="13">
    <source>
        <dbReference type="Proteomes" id="UP001597302"/>
    </source>
</evidence>
<dbReference type="InterPro" id="IPR044068">
    <property type="entry name" value="CB"/>
</dbReference>
<evidence type="ECO:0000256" key="9">
    <source>
        <dbReference type="HAMAP-Rule" id="MF_01808"/>
    </source>
</evidence>
<dbReference type="RefSeq" id="WP_131572750.1">
    <property type="nucleotide sequence ID" value="NZ_CBCSAJ010000014.1"/>
</dbReference>
<dbReference type="Pfam" id="PF00589">
    <property type="entry name" value="Phage_integrase"/>
    <property type="match status" value="1"/>
</dbReference>
<comment type="subcellular location">
    <subcellularLocation>
        <location evidence="1 9">Cytoplasm</location>
    </subcellularLocation>
</comment>
<evidence type="ECO:0000256" key="3">
    <source>
        <dbReference type="ARBA" id="ARBA00022618"/>
    </source>
</evidence>
<comment type="function">
    <text evidence="9">Site-specific tyrosine recombinase, which acts by catalyzing the cutting and rejoining of the recombining DNA molecules. The XerC-XerD complex is essential to convert dimers of the bacterial chromosome into monomers to permit their segregation at cell division. It also contributes to the segregational stability of plasmids.</text>
</comment>
<feature type="active site" evidence="9">
    <location>
        <position position="179"/>
    </location>
</feature>
<dbReference type="InterPro" id="IPR010998">
    <property type="entry name" value="Integrase_recombinase_N"/>
</dbReference>
<dbReference type="PROSITE" id="PS51900">
    <property type="entry name" value="CB"/>
    <property type="match status" value="1"/>
</dbReference>
<evidence type="ECO:0000256" key="7">
    <source>
        <dbReference type="ARBA" id="ARBA00023172"/>
    </source>
</evidence>
<dbReference type="Gene3D" id="1.10.443.10">
    <property type="entry name" value="Intergrase catalytic core"/>
    <property type="match status" value="1"/>
</dbReference>
<dbReference type="InterPro" id="IPR002104">
    <property type="entry name" value="Integrase_catalytic"/>
</dbReference>
<evidence type="ECO:0000256" key="1">
    <source>
        <dbReference type="ARBA" id="ARBA00004496"/>
    </source>
</evidence>
<feature type="active site" evidence="9">
    <location>
        <position position="260"/>
    </location>
</feature>
<keyword evidence="2 9" id="KW-0963">Cytoplasm</keyword>
<evidence type="ECO:0000256" key="8">
    <source>
        <dbReference type="ARBA" id="ARBA00023306"/>
    </source>
</evidence>
<feature type="domain" description="Tyr recombinase" evidence="10">
    <location>
        <begin position="112"/>
        <end position="308"/>
    </location>
</feature>
<gene>
    <name evidence="9" type="primary">xerC</name>
    <name evidence="12" type="ORF">ACFQ5P_14270</name>
</gene>
<feature type="active site" evidence="9">
    <location>
        <position position="155"/>
    </location>
</feature>
<dbReference type="InterPro" id="IPR013762">
    <property type="entry name" value="Integrase-like_cat_sf"/>
</dbReference>
<keyword evidence="4 9" id="KW-0159">Chromosome partition</keyword>
<dbReference type="InterPro" id="IPR023009">
    <property type="entry name" value="Tyrosine_recombinase_XerC/XerD"/>
</dbReference>
<reference evidence="13" key="1">
    <citation type="journal article" date="2019" name="Int. J. Syst. Evol. Microbiol.">
        <title>The Global Catalogue of Microorganisms (GCM) 10K type strain sequencing project: providing services to taxonomists for standard genome sequencing and annotation.</title>
        <authorList>
            <consortium name="The Broad Institute Genomics Platform"/>
            <consortium name="The Broad Institute Genome Sequencing Center for Infectious Disease"/>
            <person name="Wu L."/>
            <person name="Ma J."/>
        </authorList>
    </citation>
    <scope>NUCLEOTIDE SEQUENCE [LARGE SCALE GENOMIC DNA]</scope>
    <source>
        <strain evidence="13">CCM 8875</strain>
    </source>
</reference>
<evidence type="ECO:0000256" key="5">
    <source>
        <dbReference type="ARBA" id="ARBA00022908"/>
    </source>
</evidence>
<protein>
    <recommendedName>
        <fullName evidence="9">Tyrosine recombinase XerC</fullName>
    </recommendedName>
</protein>
<sequence>MSDHTRSDHGAISAFLDAQAAEAGAARNTLLAYGRDLRDLSDWLGHRGLSLAALSRDQVEDYLSHCDAQGLSRATRARRLSAIRQFTRFALDEGWREDDPAIRIAGPGRAKRVPRTLDRDQIGALLAAAPMIGRTPTDRTRNLCLIEMLYATGMRVSELVSLPVAGCRGDPAALVIRGKGGKERMVPLGGAARRALADWLALRDKAPEGSALYRLLAGRGARWLFPAPGAAGHLPRQSFSRLLAQMAVAAGIDLARVTPHVIRHAFATHLLEGGADLRSIQMLLGHADLGSTEIYTHVLDQRMRDLVLNHHPLAGVAPATIAAPVTILPDIAALAPLPDAAPLPLPDPLSDTISKTPN</sequence>
<dbReference type="InterPro" id="IPR004107">
    <property type="entry name" value="Integrase_SAM-like_N"/>
</dbReference>
<dbReference type="Proteomes" id="UP001597302">
    <property type="component" value="Unassembled WGS sequence"/>
</dbReference>
<dbReference type="InterPro" id="IPR050090">
    <property type="entry name" value="Tyrosine_recombinase_XerCD"/>
</dbReference>
<keyword evidence="5 9" id="KW-0229">DNA integration</keyword>
<dbReference type="Gene3D" id="1.10.150.130">
    <property type="match status" value="1"/>
</dbReference>
<keyword evidence="13" id="KW-1185">Reference proteome</keyword>
<dbReference type="HAMAP" id="MF_01808">
    <property type="entry name" value="Recomb_XerC_XerD"/>
    <property type="match status" value="1"/>
</dbReference>
<feature type="active site" evidence="9">
    <location>
        <position position="263"/>
    </location>
</feature>
<evidence type="ECO:0000256" key="4">
    <source>
        <dbReference type="ARBA" id="ARBA00022829"/>
    </source>
</evidence>
<keyword evidence="8 9" id="KW-0131">Cell cycle</keyword>
<dbReference type="PANTHER" id="PTHR30349">
    <property type="entry name" value="PHAGE INTEGRASE-RELATED"/>
    <property type="match status" value="1"/>
</dbReference>
<evidence type="ECO:0000256" key="2">
    <source>
        <dbReference type="ARBA" id="ARBA00022490"/>
    </source>
</evidence>
<accession>A0ABW4E063</accession>
<evidence type="ECO:0000259" key="10">
    <source>
        <dbReference type="PROSITE" id="PS51898"/>
    </source>
</evidence>
<feature type="domain" description="Core-binding (CB)" evidence="11">
    <location>
        <begin position="6"/>
        <end position="91"/>
    </location>
</feature>
<evidence type="ECO:0000256" key="6">
    <source>
        <dbReference type="ARBA" id="ARBA00023125"/>
    </source>
</evidence>
<feature type="active site" description="O-(3'-phospho-DNA)-tyrosine intermediate" evidence="9">
    <location>
        <position position="295"/>
    </location>
</feature>
<dbReference type="NCBIfam" id="NF001399">
    <property type="entry name" value="PRK00283.1"/>
    <property type="match status" value="1"/>
</dbReference>
<keyword evidence="7 9" id="KW-0233">DNA recombination</keyword>
<comment type="subunit">
    <text evidence="9">Forms a cyclic heterotetrameric complex composed of two molecules of XerC and two molecules of XerD.</text>
</comment>
<name>A0ABW4E063_9RHOB</name>
<keyword evidence="3 9" id="KW-0132">Cell division</keyword>
<evidence type="ECO:0000259" key="11">
    <source>
        <dbReference type="PROSITE" id="PS51900"/>
    </source>
</evidence>
<dbReference type="Pfam" id="PF02899">
    <property type="entry name" value="Phage_int_SAM_1"/>
    <property type="match status" value="1"/>
</dbReference>
<dbReference type="PANTHER" id="PTHR30349:SF90">
    <property type="entry name" value="TYROSINE RECOMBINASE XERD"/>
    <property type="match status" value="1"/>
</dbReference>
<dbReference type="PROSITE" id="PS51898">
    <property type="entry name" value="TYR_RECOMBINASE"/>
    <property type="match status" value="1"/>
</dbReference>